<reference evidence="1" key="1">
    <citation type="submission" date="2019-04" db="EMBL/GenBank/DDBJ databases">
        <title>Microbes associate with the intestines of laboratory mice.</title>
        <authorList>
            <person name="Navarre W."/>
            <person name="Wong E."/>
            <person name="Huang K."/>
            <person name="Tropini C."/>
            <person name="Ng K."/>
            <person name="Yu B."/>
        </authorList>
    </citation>
    <scope>NUCLEOTIDE SEQUENCE</scope>
    <source>
        <strain evidence="1">NM72_1-8</strain>
    </source>
</reference>
<gene>
    <name evidence="1" type="ORF">E5357_05550</name>
</gene>
<sequence>MKVGKCIAGGVLTAAMICQSLYVPGGFGIETVKAAAANVALNKPATASGVESGVENCTPDKAVDGDATESSRWAAPEMRNSITDNETHTPQWLMLDLKAAGTEVETIKITYHLKVWSTQYKIQTSETGTDGTWEDVYTQPLRDSGDNNAVVDTISAASMANTSLKRYVRFYFERVNNNAGGRSVSVREIEILGTQTGVIHTVSNAQEAINSAVPVEVSETDTAFVISEVPGYDVEVYGSEADRLIGDDGTLSPLRIGDRTINVIVKAANKTNANDTAKKNVSVTVRDNTSQYPALFPEVANPNPEPKVLPSLQEWYGYEGDFTISKNTEIVYHDAANLGLAEVAREMQADLTEICGFVPNVKEGTAHDSDDIYLESLTSDTYGTGDEGYLMVTDENGIHISSAGRTGVLYGTVTVEQILYQDREHQAVPKGVIRDYPLYAVRGIMMDVARIPTRMQFLEDYTKIVKWYKLNEMQIHLNDNQWSEPAYSPNYEKWAQVEASHRLYSDTFPSLATQESKYMKSGDNEGRYDYYYNVHTGTKEKTGEAGELYYTKKEFKEFQNQAESRGIRVVAELDTPGHSAAYTKYVYENQEEVIKALVDKNYLNRADYLDSEGNIKEGVSFYIHNPNNFELLAIDENSTDTETRQNAVHAKIFMTALFDEYLEGDDPVFTSDTVSAGVDEYWDKNTGNNKEAFRSYMNDMYELLRGKYGKEVRMWGALEAIPGTTEPNKNIILEIWNGRGEDNVHNRIREGYRVINVPQMFLYVTPGRYHKDIIREEYIYNNWDPTLFDGGNGGARVDKGEPSVLGAKAALWGDANRSGTTEADLNERYLRSCAMVSEKTWGGQKADDTFLEYEQTFDRLREGPGTKIANQIDSKTNVVLDYNFENVSEDGATIYDASGNGYNGTIANGTVVQQAGEAMLKFDGNTKIETPLTSLVYPYTMSFDVYLDGSENNTKESSLFSGYDGRLQAAGMNGSLSLNRDYFTQSFDYQIEQRVKHRITIVGTYQVTKLYVDGRFVKILYAAARDIDNGGSLGNQNWTDSDNNYTSTFVFPLNTIGQGFSGYLGNIKAYNKSLSTEELAAEGFTGTGEADVARNRHAYTESGNTAYLKSGENLAGSDSMKLYPAWKATDGDGHVTGAAGVSTSSESRWNSSNNDTDYLMVDLGEVRTVNKVVIDWEANRYAASYKIQVSADGKNWEDAKSVTGNTNALTTDTFTAKKARYVKMQGVQRKSGAAEYAIYEMKVYGSVDKGALKAACDTKASELKQKDVSWENANVQFEGYVLAKAVLGDVLAGQEEVERALEILQAAGKKDEALKDPEIKTLLEQESLYEIVSWNVFKEAYDAVKNAPIDIPMEQLQVLIDAMKTAQKGLVKKPNEPDKPGKPDKPAPAPGPGPQVTVTRLAAPAVTAVKSTAEGVKVSWGAAANAFSYQLYRKTGSKVTKVGGAVKGTSAIDTAPLGGKNMSYYVVAISGNPKAYTDSAAGSAKSIMLPKATGKVTAKQAKGKKAVSIKWTKVKRASSYMIYRSEGKKGKWKRIATVKKKNSYTDKKVKKKKSYSYKVIVASAKKYSPAKAAKKVVKVK</sequence>
<accession>A0AC61R0Z5</accession>
<organism evidence="1 2">
    <name type="scientific">Hominisplanchenecus murintestinalis</name>
    <dbReference type="NCBI Taxonomy" id="2941517"/>
    <lineage>
        <taxon>Bacteria</taxon>
        <taxon>Bacillati</taxon>
        <taxon>Bacillota</taxon>
        <taxon>Clostridia</taxon>
        <taxon>Lachnospirales</taxon>
        <taxon>Lachnospiraceae</taxon>
        <taxon>Hominisplanchenecus</taxon>
    </lineage>
</organism>
<proteinExistence type="predicted"/>
<keyword evidence="2" id="KW-1185">Reference proteome</keyword>
<name>A0AC61R0Z5_9FIRM</name>
<protein>
    <submittedName>
        <fullName evidence="1">Uncharacterized protein</fullName>
    </submittedName>
</protein>
<comment type="caution">
    <text evidence="1">The sequence shown here is derived from an EMBL/GenBank/DDBJ whole genome shotgun (WGS) entry which is preliminary data.</text>
</comment>
<dbReference type="EMBL" id="SRZB01000007">
    <property type="protein sequence ID" value="TGX99530.1"/>
    <property type="molecule type" value="Genomic_DNA"/>
</dbReference>
<evidence type="ECO:0000313" key="2">
    <source>
        <dbReference type="Proteomes" id="UP000307720"/>
    </source>
</evidence>
<evidence type="ECO:0000313" key="1">
    <source>
        <dbReference type="EMBL" id="TGX99530.1"/>
    </source>
</evidence>
<dbReference type="Proteomes" id="UP000307720">
    <property type="component" value="Unassembled WGS sequence"/>
</dbReference>